<keyword evidence="4" id="KW-1185">Reference proteome</keyword>
<dbReference type="RefSeq" id="WP_179708070.1">
    <property type="nucleotide sequence ID" value="NZ_JACCAS010000001.1"/>
</dbReference>
<dbReference type="AlphaFoldDB" id="A0A7Y9WAT5"/>
<evidence type="ECO:0000313" key="3">
    <source>
        <dbReference type="EMBL" id="NYH23427.1"/>
    </source>
</evidence>
<reference evidence="4 5" key="1">
    <citation type="submission" date="2020-07" db="EMBL/GenBank/DDBJ databases">
        <title>Exploring microbial biodiversity for novel pathways involved in the catabolism of aromatic compounds derived from lignin.</title>
        <authorList>
            <person name="Elkins J."/>
        </authorList>
    </citation>
    <scope>NUCLEOTIDE SEQUENCE [LARGE SCALE GENOMIC DNA]</scope>
    <source>
        <strain evidence="2 5">H2C3B</strain>
        <strain evidence="3 4">H2C3C</strain>
    </source>
</reference>
<proteinExistence type="predicted"/>
<dbReference type="Proteomes" id="UP000572540">
    <property type="component" value="Unassembled WGS sequence"/>
</dbReference>
<feature type="region of interest" description="Disordered" evidence="1">
    <location>
        <begin position="41"/>
        <end position="66"/>
    </location>
</feature>
<dbReference type="EMBL" id="JACCAS010000001">
    <property type="protein sequence ID" value="NYH23427.1"/>
    <property type="molecule type" value="Genomic_DNA"/>
</dbReference>
<evidence type="ECO:0000313" key="5">
    <source>
        <dbReference type="Proteomes" id="UP000572540"/>
    </source>
</evidence>
<gene>
    <name evidence="3" type="ORF">GGD40_002906</name>
    <name evidence="2" type="ORF">GGD41_004640</name>
</gene>
<dbReference type="Proteomes" id="UP000540929">
    <property type="component" value="Unassembled WGS sequence"/>
</dbReference>
<comment type="caution">
    <text evidence="2">The sequence shown here is derived from an EMBL/GenBank/DDBJ whole genome shotgun (WGS) entry which is preliminary data.</text>
</comment>
<protein>
    <submittedName>
        <fullName evidence="2">Uncharacterized protein</fullName>
    </submittedName>
</protein>
<accession>A0A7Y9WAT5</accession>
<evidence type="ECO:0000313" key="4">
    <source>
        <dbReference type="Proteomes" id="UP000540929"/>
    </source>
</evidence>
<dbReference type="EMBL" id="JACCAU010000001">
    <property type="protein sequence ID" value="NYH17412.1"/>
    <property type="molecule type" value="Genomic_DNA"/>
</dbReference>
<evidence type="ECO:0000313" key="2">
    <source>
        <dbReference type="EMBL" id="NYH17412.1"/>
    </source>
</evidence>
<sequence>MRPLAWASGAGPARPVAASYAAGVSYADSMSTPAVDGAAAIASDADDPLPAMPDRGANPKLAPEEA</sequence>
<name>A0A7Y9WAT5_9BURK</name>
<evidence type="ECO:0000256" key="1">
    <source>
        <dbReference type="SAM" id="MobiDB-lite"/>
    </source>
</evidence>
<organism evidence="2 5">
    <name type="scientific">Paraburkholderia bryophila</name>
    <dbReference type="NCBI Taxonomy" id="420952"/>
    <lineage>
        <taxon>Bacteria</taxon>
        <taxon>Pseudomonadati</taxon>
        <taxon>Pseudomonadota</taxon>
        <taxon>Betaproteobacteria</taxon>
        <taxon>Burkholderiales</taxon>
        <taxon>Burkholderiaceae</taxon>
        <taxon>Paraburkholderia</taxon>
    </lineage>
</organism>